<dbReference type="GO" id="GO:0005737">
    <property type="term" value="C:cytoplasm"/>
    <property type="evidence" value="ECO:0007669"/>
    <property type="project" value="InterPro"/>
</dbReference>
<protein>
    <submittedName>
        <fullName evidence="3">P-type conjugative transfer ATPase TrbB</fullName>
    </submittedName>
</protein>
<dbReference type="NCBIfam" id="TIGR02782">
    <property type="entry name" value="TrbB_P"/>
    <property type="match status" value="1"/>
</dbReference>
<evidence type="ECO:0000256" key="1">
    <source>
        <dbReference type="ARBA" id="ARBA00006611"/>
    </source>
</evidence>
<dbReference type="GO" id="GO:0005524">
    <property type="term" value="F:ATP binding"/>
    <property type="evidence" value="ECO:0007669"/>
    <property type="project" value="InterPro"/>
</dbReference>
<sequence length="318" mass="35842">MIEGRINRTKVSENRLLEFLEDSLGYENMQLLEDDDVIELYVNDDKKVWVDRLSTGREFTGQHMDPMDSMRVIKTVASHMNKIIDIENTIISAELPGSGSRFQGIIPPNVENPCFNIRKKGIKIFTLDDYISSGSLSIQQKEIILESIKKRKNILIVGGTSTGKTTFANAVIDEIAKTKDRLIILEDTREIQSVAEDTLRMKTSQYVTLLKLFESTMRQRPDRIIVGEIRGGEALSLLIAWNSGHPGGLCTIHSETAEKGLSQLEQYIQIVSVSAQEKLIAQSVNLIIVLKRIGQERKVSEIAEVIGYENGKYILKYL</sequence>
<dbReference type="PANTHER" id="PTHR30486">
    <property type="entry name" value="TWITCHING MOTILITY PROTEIN PILT"/>
    <property type="match status" value="1"/>
</dbReference>
<gene>
    <name evidence="3" type="ORF">A2J07_05260</name>
</gene>
<evidence type="ECO:0000313" key="4">
    <source>
        <dbReference type="Proteomes" id="UP000075816"/>
    </source>
</evidence>
<feature type="domain" description="Bacterial type II secretion system protein E" evidence="2">
    <location>
        <begin position="111"/>
        <end position="288"/>
    </location>
</feature>
<comment type="caution">
    <text evidence="3">The sequence shown here is derived from an EMBL/GenBank/DDBJ whole genome shotgun (WGS) entry which is preliminary data.</text>
</comment>
<dbReference type="Proteomes" id="UP000075816">
    <property type="component" value="Unassembled WGS sequence"/>
</dbReference>
<dbReference type="AlphaFoldDB" id="A0A162IYP4"/>
<accession>A0A162IYP4</accession>
<dbReference type="Pfam" id="PF00437">
    <property type="entry name" value="T2SSE"/>
    <property type="match status" value="1"/>
</dbReference>
<comment type="similarity">
    <text evidence="1">Belongs to the GSP E family.</text>
</comment>
<dbReference type="InterPro" id="IPR027417">
    <property type="entry name" value="P-loop_NTPase"/>
</dbReference>
<reference evidence="3 4" key="1">
    <citation type="submission" date="2016-03" db="EMBL/GenBank/DDBJ databases">
        <title>Comparative genomics of human isolates of Fusobacterium necrophorum.</title>
        <authorList>
            <person name="Jensen A."/>
            <person name="Bank S."/>
            <person name="Andersen P.S."/>
            <person name="Kristensen L.H."/>
            <person name="Prag J."/>
        </authorList>
    </citation>
    <scope>NUCLEOTIDE SEQUENCE [LARGE SCALE GENOMIC DNA]</scope>
    <source>
        <strain evidence="3 4">LS_1264</strain>
    </source>
</reference>
<name>A0A162IYP4_9FUSO</name>
<dbReference type="SUPFAM" id="SSF52540">
    <property type="entry name" value="P-loop containing nucleoside triphosphate hydrolases"/>
    <property type="match status" value="1"/>
</dbReference>
<organism evidence="3 4">
    <name type="scientific">Fusobacterium necrophorum subsp. funduliforme</name>
    <dbReference type="NCBI Taxonomy" id="143387"/>
    <lineage>
        <taxon>Bacteria</taxon>
        <taxon>Fusobacteriati</taxon>
        <taxon>Fusobacteriota</taxon>
        <taxon>Fusobacteriia</taxon>
        <taxon>Fusobacteriales</taxon>
        <taxon>Fusobacteriaceae</taxon>
        <taxon>Fusobacterium</taxon>
    </lineage>
</organism>
<dbReference type="CDD" id="cd01130">
    <property type="entry name" value="VirB11-like_ATPase"/>
    <property type="match status" value="1"/>
</dbReference>
<dbReference type="RefSeq" id="WP_005957547.1">
    <property type="nucleotide sequence ID" value="NZ_CAXOUQ010000026.1"/>
</dbReference>
<proteinExistence type="inferred from homology"/>
<dbReference type="eggNOG" id="COG4962">
    <property type="taxonomic scope" value="Bacteria"/>
</dbReference>
<dbReference type="GO" id="GO:0016887">
    <property type="term" value="F:ATP hydrolysis activity"/>
    <property type="evidence" value="ECO:0007669"/>
    <property type="project" value="InterPro"/>
</dbReference>
<dbReference type="InterPro" id="IPR001482">
    <property type="entry name" value="T2SS/T4SS_dom"/>
</dbReference>
<dbReference type="InterPro" id="IPR014149">
    <property type="entry name" value="Conjug-transfer_TrbB"/>
</dbReference>
<evidence type="ECO:0000313" key="3">
    <source>
        <dbReference type="EMBL" id="KYL04715.1"/>
    </source>
</evidence>
<evidence type="ECO:0000259" key="2">
    <source>
        <dbReference type="Pfam" id="PF00437"/>
    </source>
</evidence>
<dbReference type="InterPro" id="IPR050921">
    <property type="entry name" value="T4SS_GSP_E_ATPase"/>
</dbReference>
<dbReference type="Gene3D" id="3.30.450.90">
    <property type="match status" value="1"/>
</dbReference>
<dbReference type="EMBL" id="LVEA01000031">
    <property type="protein sequence ID" value="KYL04715.1"/>
    <property type="molecule type" value="Genomic_DNA"/>
</dbReference>
<dbReference type="Gene3D" id="3.40.50.300">
    <property type="entry name" value="P-loop containing nucleotide triphosphate hydrolases"/>
    <property type="match status" value="1"/>
</dbReference>
<dbReference type="PANTHER" id="PTHR30486:SF6">
    <property type="entry name" value="TYPE IV PILUS RETRACTATION ATPASE PILT"/>
    <property type="match status" value="1"/>
</dbReference>